<gene>
    <name evidence="2" type="ORF">F0U60_12525</name>
</gene>
<dbReference type="EMBL" id="CP043494">
    <property type="protein sequence ID" value="WNG44825.1"/>
    <property type="molecule type" value="Genomic_DNA"/>
</dbReference>
<dbReference type="Proteomes" id="UP001611383">
    <property type="component" value="Chromosome"/>
</dbReference>
<accession>A0ABY9WMI1</accession>
<organism evidence="2 3">
    <name type="scientific">Archangium minus</name>
    <dbReference type="NCBI Taxonomy" id="83450"/>
    <lineage>
        <taxon>Bacteria</taxon>
        <taxon>Pseudomonadati</taxon>
        <taxon>Myxococcota</taxon>
        <taxon>Myxococcia</taxon>
        <taxon>Myxococcales</taxon>
        <taxon>Cystobacterineae</taxon>
        <taxon>Archangiaceae</taxon>
        <taxon>Archangium</taxon>
    </lineage>
</organism>
<keyword evidence="3" id="KW-1185">Reference proteome</keyword>
<evidence type="ECO:0000256" key="1">
    <source>
        <dbReference type="SAM" id="SignalP"/>
    </source>
</evidence>
<name>A0ABY9WMI1_9BACT</name>
<proteinExistence type="predicted"/>
<protein>
    <submittedName>
        <fullName evidence="2">Uncharacterized protein</fullName>
    </submittedName>
</protein>
<feature type="signal peptide" evidence="1">
    <location>
        <begin position="1"/>
        <end position="25"/>
    </location>
</feature>
<reference evidence="2 3" key="1">
    <citation type="submission" date="2019-08" db="EMBL/GenBank/DDBJ databases">
        <title>Archangium and Cystobacter genomes.</title>
        <authorList>
            <person name="Chen I.-C.K."/>
            <person name="Wielgoss S."/>
        </authorList>
    </citation>
    <scope>NUCLEOTIDE SEQUENCE [LARGE SCALE GENOMIC DNA]</scope>
    <source>
        <strain evidence="2 3">Cbm 6</strain>
    </source>
</reference>
<sequence length="253" mass="27458">MNFQFVKGALVAVALVLLGSTPALAADYAPFPNGSVLIDSSTNGRWLIQGGARFMISVDEVPYFKNPFFTFTVAPSVIAAITTIPRDGTTLQQRGDASIYVVVGGRAWGIPDMNELEHFGGTSGVRIIPWKSLHAFPLYFARDGTMVRERSGAPVYVIFGNGKFWVPTSADVEYYGGWDNVQVIPDGSAATMDDAPSCGSRLRERSSGLIYLINNIAEKTLIVNPSSYDWANHYVVPDGTLARFPDGVFFCIG</sequence>
<dbReference type="RefSeq" id="WP_395818432.1">
    <property type="nucleotide sequence ID" value="NZ_CP043494.1"/>
</dbReference>
<feature type="chain" id="PRO_5047077725" evidence="1">
    <location>
        <begin position="26"/>
        <end position="253"/>
    </location>
</feature>
<evidence type="ECO:0000313" key="3">
    <source>
        <dbReference type="Proteomes" id="UP001611383"/>
    </source>
</evidence>
<evidence type="ECO:0000313" key="2">
    <source>
        <dbReference type="EMBL" id="WNG44825.1"/>
    </source>
</evidence>
<keyword evidence="1" id="KW-0732">Signal</keyword>